<gene>
    <name evidence="1" type="ORF">CUMW_204070</name>
</gene>
<evidence type="ECO:0000313" key="2">
    <source>
        <dbReference type="Proteomes" id="UP000236630"/>
    </source>
</evidence>
<keyword evidence="2" id="KW-1185">Reference proteome</keyword>
<dbReference type="AlphaFoldDB" id="A0A2H5Q7T5"/>
<sequence length="70" mass="8357">MNNLTTMPYYHYFPFVGDMAEKEEPTFDPDLEGRPRRNLTKKKTCREELVTTLRLCTIPTEFQLAKREMI</sequence>
<evidence type="ECO:0000313" key="1">
    <source>
        <dbReference type="EMBL" id="GAY60706.1"/>
    </source>
</evidence>
<name>A0A2H5Q7T5_CITUN</name>
<protein>
    <submittedName>
        <fullName evidence="1">Uncharacterized protein</fullName>
    </submittedName>
</protein>
<organism evidence="1 2">
    <name type="scientific">Citrus unshiu</name>
    <name type="common">Satsuma mandarin</name>
    <name type="synonym">Citrus nobilis var. unshiu</name>
    <dbReference type="NCBI Taxonomy" id="55188"/>
    <lineage>
        <taxon>Eukaryota</taxon>
        <taxon>Viridiplantae</taxon>
        <taxon>Streptophyta</taxon>
        <taxon>Embryophyta</taxon>
        <taxon>Tracheophyta</taxon>
        <taxon>Spermatophyta</taxon>
        <taxon>Magnoliopsida</taxon>
        <taxon>eudicotyledons</taxon>
        <taxon>Gunneridae</taxon>
        <taxon>Pentapetalae</taxon>
        <taxon>rosids</taxon>
        <taxon>malvids</taxon>
        <taxon>Sapindales</taxon>
        <taxon>Rutaceae</taxon>
        <taxon>Aurantioideae</taxon>
        <taxon>Citrus</taxon>
    </lineage>
</organism>
<accession>A0A2H5Q7T5</accession>
<comment type="caution">
    <text evidence="1">The sequence shown here is derived from an EMBL/GenBank/DDBJ whole genome shotgun (WGS) entry which is preliminary data.</text>
</comment>
<dbReference type="Proteomes" id="UP000236630">
    <property type="component" value="Unassembled WGS sequence"/>
</dbReference>
<reference evidence="1 2" key="1">
    <citation type="journal article" date="2017" name="Front. Genet.">
        <title>Draft sequencing of the heterozygous diploid genome of Satsuma (Citrus unshiu Marc.) using a hybrid assembly approach.</title>
        <authorList>
            <person name="Shimizu T."/>
            <person name="Tanizawa Y."/>
            <person name="Mochizuki T."/>
            <person name="Nagasaki H."/>
            <person name="Yoshioka T."/>
            <person name="Toyoda A."/>
            <person name="Fujiyama A."/>
            <person name="Kaminuma E."/>
            <person name="Nakamura Y."/>
        </authorList>
    </citation>
    <scope>NUCLEOTIDE SEQUENCE [LARGE SCALE GENOMIC DNA]</scope>
    <source>
        <strain evidence="2">cv. Miyagawa wase</strain>
    </source>
</reference>
<dbReference type="EMBL" id="BDQV01000243">
    <property type="protein sequence ID" value="GAY60706.1"/>
    <property type="molecule type" value="Genomic_DNA"/>
</dbReference>
<proteinExistence type="predicted"/>